<accession>A0AAJ0MWH8</accession>
<feature type="region of interest" description="Disordered" evidence="1">
    <location>
        <begin position="55"/>
        <end position="82"/>
    </location>
</feature>
<dbReference type="RefSeq" id="XP_062698040.1">
    <property type="nucleotide sequence ID" value="XM_062836704.1"/>
</dbReference>
<dbReference type="Proteomes" id="UP001285908">
    <property type="component" value="Unassembled WGS sequence"/>
</dbReference>
<name>A0AAJ0MWH8_9PEZI</name>
<reference evidence="2 3" key="1">
    <citation type="journal article" date="2023" name="Mol. Phylogenet. Evol.">
        <title>Genome-scale phylogeny and comparative genomics of the fungal order Sordariales.</title>
        <authorList>
            <person name="Hensen N."/>
            <person name="Bonometti L."/>
            <person name="Westerberg I."/>
            <person name="Brannstrom I.O."/>
            <person name="Guillou S."/>
            <person name="Cros-Aarteil S."/>
            <person name="Calhoun S."/>
            <person name="Haridas S."/>
            <person name="Kuo A."/>
            <person name="Mondo S."/>
            <person name="Pangilinan J."/>
            <person name="Riley R."/>
            <person name="LaButti K."/>
            <person name="Andreopoulos B."/>
            <person name="Lipzen A."/>
            <person name="Chen C."/>
            <person name="Yan M."/>
            <person name="Daum C."/>
            <person name="Ng V."/>
            <person name="Clum A."/>
            <person name="Steindorff A."/>
            <person name="Ohm R.A."/>
            <person name="Martin F."/>
            <person name="Silar P."/>
            <person name="Natvig D.O."/>
            <person name="Lalanne C."/>
            <person name="Gautier V."/>
            <person name="Ament-Velasquez S.L."/>
            <person name="Kruys A."/>
            <person name="Hutchinson M.I."/>
            <person name="Powell A.J."/>
            <person name="Barry K."/>
            <person name="Miller A.N."/>
            <person name="Grigoriev I.V."/>
            <person name="Debuchy R."/>
            <person name="Gladieux P."/>
            <person name="Hiltunen Thoren M."/>
            <person name="Johannesson H."/>
        </authorList>
    </citation>
    <scope>NUCLEOTIDE SEQUENCE [LARGE SCALE GENOMIC DNA]</scope>
    <source>
        <strain evidence="2 3">FGSC 10403</strain>
    </source>
</reference>
<evidence type="ECO:0000256" key="1">
    <source>
        <dbReference type="SAM" id="MobiDB-lite"/>
    </source>
</evidence>
<sequence>MAPISFSSPPGDGMWKGNIISGHSVRNNQSMQLEIDNAPALYAIEPVSPHAPDYFPMLPSDDGFHSDEENPDQEFQDRPEDADPLVVKEFPYHHLTYTCYPMRATDSLRRNFLNPTSNAFLRPGTKEDFPDGLRLVFINWLKKYDVESGTGVSVGLWRTIGPDPLLVVVKRIKGYSLKTRREDGPRVPDIDGPPGELKFNSLPDETKRTLEFRFLYDPHLTCLPQTHAFQLNDWPQEDVTHFGKFYNGGSVAEMIMKFKKIGKAVPEPLIWHVIAQVGRAFKFIHTGRTHPDKTQDRGSARGPPEEGEKEREWMEKEDARAANWVPTAHFDAHAVNVWMHWVTQYERENDGDKCLEHFDEDFPQVILGDFGLAMNGKSRIGSHNLRINECPDLPGKETWKDKAELGLMLHHLLLAGLREVPRFTSKKIPEDWYTKYNEWLYANYSKTLIDVVKRFSDLAHMSDRHRLGWKTLGAMSFGAMVEQEYKKWKNGYSSGLAPCDEWFHHTMIDLADKEVDERRRFRDGVESVRWATGQRMSTMPYQVPNRTKYSQKLFHPDVRGRVLPVPLDGRETLRSKARTLYNRKLRRPVIAAFYRHPPDPADCVDKDKLWVTRTYRMERIRYRKPRAIRIETSLKGDPGSEQRKFTPPPTPGEVDQIKSSMFGPSSWDSRVLQWDREGEESGDESPGMEDWSLFGVNESGS</sequence>
<dbReference type="AlphaFoldDB" id="A0AAJ0MWH8"/>
<gene>
    <name evidence="2" type="ORF">B0T23DRAFT_372114</name>
</gene>
<feature type="compositionally biased region" description="Basic and acidic residues" evidence="1">
    <location>
        <begin position="630"/>
        <end position="644"/>
    </location>
</feature>
<organism evidence="2 3">
    <name type="scientific">Neurospora hispaniola</name>
    <dbReference type="NCBI Taxonomy" id="588809"/>
    <lineage>
        <taxon>Eukaryota</taxon>
        <taxon>Fungi</taxon>
        <taxon>Dikarya</taxon>
        <taxon>Ascomycota</taxon>
        <taxon>Pezizomycotina</taxon>
        <taxon>Sordariomycetes</taxon>
        <taxon>Sordariomycetidae</taxon>
        <taxon>Sordariales</taxon>
        <taxon>Sordariaceae</taxon>
        <taxon>Neurospora</taxon>
    </lineage>
</organism>
<dbReference type="GeneID" id="87874326"/>
<evidence type="ECO:0000313" key="2">
    <source>
        <dbReference type="EMBL" id="KAK3500407.1"/>
    </source>
</evidence>
<dbReference type="EMBL" id="JAULSX010000001">
    <property type="protein sequence ID" value="KAK3500407.1"/>
    <property type="molecule type" value="Genomic_DNA"/>
</dbReference>
<protein>
    <submittedName>
        <fullName evidence="2">Uncharacterized protein</fullName>
    </submittedName>
</protein>
<feature type="compositionally biased region" description="Basic and acidic residues" evidence="1">
    <location>
        <begin position="289"/>
        <end position="313"/>
    </location>
</feature>
<feature type="region of interest" description="Disordered" evidence="1">
    <location>
        <begin position="630"/>
        <end position="701"/>
    </location>
</feature>
<feature type="region of interest" description="Disordered" evidence="1">
    <location>
        <begin position="286"/>
        <end position="313"/>
    </location>
</feature>
<comment type="caution">
    <text evidence="2">The sequence shown here is derived from an EMBL/GenBank/DDBJ whole genome shotgun (WGS) entry which is preliminary data.</text>
</comment>
<evidence type="ECO:0000313" key="3">
    <source>
        <dbReference type="Proteomes" id="UP001285908"/>
    </source>
</evidence>
<keyword evidence="3" id="KW-1185">Reference proteome</keyword>
<proteinExistence type="predicted"/>
<feature type="compositionally biased region" description="Acidic residues" evidence="1">
    <location>
        <begin position="677"/>
        <end position="687"/>
    </location>
</feature>
<feature type="compositionally biased region" description="Polar residues" evidence="1">
    <location>
        <begin position="657"/>
        <end position="668"/>
    </location>
</feature>